<dbReference type="Proteomes" id="UP001549320">
    <property type="component" value="Unassembled WGS sequence"/>
</dbReference>
<accession>A0ABV2Q9I9</accession>
<sequence>MTIYDEAAISKAVVRGRTNHSMYQFGVQYQNKASSVELGSRAL</sequence>
<reference evidence="1 2" key="1">
    <citation type="submission" date="2024-06" db="EMBL/GenBank/DDBJ databases">
        <title>Sorghum-associated microbial communities from plants grown in Nebraska, USA.</title>
        <authorList>
            <person name="Schachtman D."/>
        </authorList>
    </citation>
    <scope>NUCLEOTIDE SEQUENCE [LARGE SCALE GENOMIC DNA]</scope>
    <source>
        <strain evidence="1 2">2709</strain>
    </source>
</reference>
<gene>
    <name evidence="1" type="ORF">ABIE13_002785</name>
</gene>
<name>A0ABV2Q9I9_9BURK</name>
<evidence type="ECO:0000313" key="2">
    <source>
        <dbReference type="Proteomes" id="UP001549320"/>
    </source>
</evidence>
<dbReference type="EMBL" id="JBEPSH010000005">
    <property type="protein sequence ID" value="MET4577674.1"/>
    <property type="molecule type" value="Genomic_DNA"/>
</dbReference>
<comment type="caution">
    <text evidence="1">The sequence shown here is derived from an EMBL/GenBank/DDBJ whole genome shotgun (WGS) entry which is preliminary data.</text>
</comment>
<keyword evidence="2" id="KW-1185">Reference proteome</keyword>
<organism evidence="1 2">
    <name type="scientific">Ottowia thiooxydans</name>
    <dbReference type="NCBI Taxonomy" id="219182"/>
    <lineage>
        <taxon>Bacteria</taxon>
        <taxon>Pseudomonadati</taxon>
        <taxon>Pseudomonadota</taxon>
        <taxon>Betaproteobacteria</taxon>
        <taxon>Burkholderiales</taxon>
        <taxon>Comamonadaceae</taxon>
        <taxon>Ottowia</taxon>
    </lineage>
</organism>
<evidence type="ECO:0000313" key="1">
    <source>
        <dbReference type="EMBL" id="MET4577674.1"/>
    </source>
</evidence>
<protein>
    <recommendedName>
        <fullName evidence="3">Transposase</fullName>
    </recommendedName>
</protein>
<proteinExistence type="predicted"/>
<evidence type="ECO:0008006" key="3">
    <source>
        <dbReference type="Google" id="ProtNLM"/>
    </source>
</evidence>